<dbReference type="PROSITE" id="PS51257">
    <property type="entry name" value="PROKAR_LIPOPROTEIN"/>
    <property type="match status" value="1"/>
</dbReference>
<dbReference type="RefSeq" id="WP_154327653.1">
    <property type="nucleotide sequence ID" value="NZ_CP045696.1"/>
</dbReference>
<evidence type="ECO:0008006" key="4">
    <source>
        <dbReference type="Google" id="ProtNLM"/>
    </source>
</evidence>
<keyword evidence="1" id="KW-0732">Signal</keyword>
<comment type="caution">
    <text evidence="2">The sequence shown here is derived from an EMBL/GenBank/DDBJ whole genome shotgun (WGS) entry which is preliminary data.</text>
</comment>
<organism evidence="2 3">
    <name type="scientific">Sodaliphilus pleomorphus</name>
    <dbReference type="NCBI Taxonomy" id="2606626"/>
    <lineage>
        <taxon>Bacteria</taxon>
        <taxon>Pseudomonadati</taxon>
        <taxon>Bacteroidota</taxon>
        <taxon>Bacteroidia</taxon>
        <taxon>Bacteroidales</taxon>
        <taxon>Muribaculaceae</taxon>
        <taxon>Sodaliphilus</taxon>
    </lineage>
</organism>
<sequence>MKYLNYIAFLVLLAIASACSDKNVEYNMEPVDTAHQAELQIFYMAPKTAVSSNYIYQVGINGINYANNGSTLITTFNGVPGGAVGMYYTVASGDVTITLFHRLDGVNIDAQPFYTGKARGLKAGGKYQVFVVDDNADPIVLEAGEMPTFGGSTQTAEYCGTKWYNFMYEADGTPSTDKLQLYIQGDSTKQYDEPLGKPIGFGECTDWESLHVTKTVYNSQGYQSRYYTFHVIDGTTGEDKGQLEYVSNTAGRVKAFTDYWTWYIGRQYRLYVHGVRTSKTVRVAVSRWTAY</sequence>
<protein>
    <recommendedName>
        <fullName evidence="4">DUF4397 domain-containing protein</fullName>
    </recommendedName>
</protein>
<dbReference type="Proteomes" id="UP000483362">
    <property type="component" value="Unassembled WGS sequence"/>
</dbReference>
<evidence type="ECO:0000256" key="1">
    <source>
        <dbReference type="SAM" id="SignalP"/>
    </source>
</evidence>
<gene>
    <name evidence="2" type="ORF">FYJ29_11915</name>
</gene>
<reference evidence="2 3" key="1">
    <citation type="submission" date="2019-08" db="EMBL/GenBank/DDBJ databases">
        <title>In-depth cultivation of the pig gut microbiome towards novel bacterial diversity and tailored functional studies.</title>
        <authorList>
            <person name="Wylensek D."/>
            <person name="Hitch T.C.A."/>
            <person name="Clavel T."/>
        </authorList>
    </citation>
    <scope>NUCLEOTIDE SEQUENCE [LARGE SCALE GENOMIC DNA]</scope>
    <source>
        <strain evidence="2 3">Oil-RF-744-WCA-WT-10</strain>
    </source>
</reference>
<accession>A0A6L5XG31</accession>
<feature type="chain" id="PRO_5026804325" description="DUF4397 domain-containing protein" evidence="1">
    <location>
        <begin position="21"/>
        <end position="291"/>
    </location>
</feature>
<dbReference type="AlphaFoldDB" id="A0A6L5XG31"/>
<proteinExistence type="predicted"/>
<dbReference type="EMBL" id="VULT01000022">
    <property type="protein sequence ID" value="MSS18454.1"/>
    <property type="molecule type" value="Genomic_DNA"/>
</dbReference>
<feature type="signal peptide" evidence="1">
    <location>
        <begin position="1"/>
        <end position="20"/>
    </location>
</feature>
<evidence type="ECO:0000313" key="3">
    <source>
        <dbReference type="Proteomes" id="UP000483362"/>
    </source>
</evidence>
<name>A0A6L5XG31_9BACT</name>
<keyword evidence="3" id="KW-1185">Reference proteome</keyword>
<evidence type="ECO:0000313" key="2">
    <source>
        <dbReference type="EMBL" id="MSS18454.1"/>
    </source>
</evidence>